<dbReference type="Pfam" id="PF22922">
    <property type="entry name" value="GAF_NLP"/>
    <property type="match status" value="1"/>
</dbReference>
<accession>A0ABD2ZJH5</accession>
<evidence type="ECO:0000313" key="2">
    <source>
        <dbReference type="EMBL" id="KAL3519556.1"/>
    </source>
</evidence>
<organism evidence="2 3">
    <name type="scientific">Cinchona calisaya</name>
    <dbReference type="NCBI Taxonomy" id="153742"/>
    <lineage>
        <taxon>Eukaryota</taxon>
        <taxon>Viridiplantae</taxon>
        <taxon>Streptophyta</taxon>
        <taxon>Embryophyta</taxon>
        <taxon>Tracheophyta</taxon>
        <taxon>Spermatophyta</taxon>
        <taxon>Magnoliopsida</taxon>
        <taxon>eudicotyledons</taxon>
        <taxon>Gunneridae</taxon>
        <taxon>Pentapetalae</taxon>
        <taxon>asterids</taxon>
        <taxon>lamiids</taxon>
        <taxon>Gentianales</taxon>
        <taxon>Rubiaceae</taxon>
        <taxon>Cinchonoideae</taxon>
        <taxon>Cinchoneae</taxon>
        <taxon>Cinchona</taxon>
    </lineage>
</organism>
<dbReference type="Proteomes" id="UP001630127">
    <property type="component" value="Unassembled WGS sequence"/>
</dbReference>
<feature type="domain" description="NLP1-9 GAF" evidence="1">
    <location>
        <begin position="181"/>
        <end position="271"/>
    </location>
</feature>
<gene>
    <name evidence="2" type="ORF">ACH5RR_017705</name>
</gene>
<reference evidence="2 3" key="1">
    <citation type="submission" date="2024-11" db="EMBL/GenBank/DDBJ databases">
        <title>A near-complete genome assembly of Cinchona calisaya.</title>
        <authorList>
            <person name="Lian D.C."/>
            <person name="Zhao X.W."/>
            <person name="Wei L."/>
        </authorList>
    </citation>
    <scope>NUCLEOTIDE SEQUENCE [LARGE SCALE GENOMIC DNA]</scope>
    <source>
        <tissue evidence="2">Nenye</tissue>
    </source>
</reference>
<comment type="caution">
    <text evidence="2">The sequence shown here is derived from an EMBL/GenBank/DDBJ whole genome shotgun (WGS) entry which is preliminary data.</text>
</comment>
<dbReference type="AlphaFoldDB" id="A0ABD2ZJH5"/>
<dbReference type="PANTHER" id="PTHR32002:SF62">
    <property type="entry name" value="PROTEIN NLP6-LIKE ISOFORM X1"/>
    <property type="match status" value="1"/>
</dbReference>
<keyword evidence="3" id="KW-1185">Reference proteome</keyword>
<dbReference type="InterPro" id="IPR055081">
    <property type="entry name" value="NLP1-9_GAF"/>
</dbReference>
<evidence type="ECO:0000259" key="1">
    <source>
        <dbReference type="Pfam" id="PF22922"/>
    </source>
</evidence>
<dbReference type="InterPro" id="IPR045012">
    <property type="entry name" value="NLP"/>
</dbReference>
<proteinExistence type="predicted"/>
<name>A0ABD2ZJH5_9GENT</name>
<protein>
    <recommendedName>
        <fullName evidence="1">NLP1-9 GAF domain-containing protein</fullName>
    </recommendedName>
</protein>
<dbReference type="PANTHER" id="PTHR32002">
    <property type="entry name" value="PROTEIN NLP8"/>
    <property type="match status" value="1"/>
</dbReference>
<sequence length="295" mass="33128">MIQTILMEWCREGVVGWSNHGTHGALAQVERESGKGRGVLSSALMATAIDQNLWPFSFPMRDLGPCEISRSPPPTPTRSCLMKISGVRVFTSGLPECVIDARHYSAEEYPQFDRLAGRVVGYRAMPVYDKPPASSQLPISVLEIVSPYQGGQCGFECLHLIKEVGLKTSDGLTWLYYFLSNSDKRKEIDEIGKVLNVVCRRHQLPVAQIWINENSREELAALGMRSYFLPDFSSFMHACANCFIRKGQGVVGKAFSSQNACFCRDLRQLNILLSTQCTKIWIVWLFCNSFAKLLF</sequence>
<dbReference type="EMBL" id="JBJUIK010000008">
    <property type="protein sequence ID" value="KAL3519556.1"/>
    <property type="molecule type" value="Genomic_DNA"/>
</dbReference>
<evidence type="ECO:0000313" key="3">
    <source>
        <dbReference type="Proteomes" id="UP001630127"/>
    </source>
</evidence>